<feature type="region of interest" description="Disordered" evidence="1">
    <location>
        <begin position="18"/>
        <end position="44"/>
    </location>
</feature>
<evidence type="ECO:0000313" key="3">
    <source>
        <dbReference type="Proteomes" id="UP000236305"/>
    </source>
</evidence>
<proteinExistence type="predicted"/>
<dbReference type="AlphaFoldDB" id="A0AA44WJR2"/>
<feature type="compositionally biased region" description="Polar residues" evidence="1">
    <location>
        <begin position="33"/>
        <end position="44"/>
    </location>
</feature>
<protein>
    <submittedName>
        <fullName evidence="2">Uncharacterized protein</fullName>
    </submittedName>
</protein>
<dbReference type="Proteomes" id="UP000236305">
    <property type="component" value="Unassembled WGS sequence"/>
</dbReference>
<reference evidence="2 3" key="1">
    <citation type="submission" date="2017-12" db="EMBL/GenBank/DDBJ databases">
        <title>Comparative genomics yields insights into virulence evolution of Verticillium dahliae.</title>
        <authorList>
            <person name="Fan R."/>
            <person name="Armitage A.D."/>
            <person name="Cascant-Lopez E."/>
            <person name="Sobczyk M."/>
            <person name="Cockerton H.M."/>
            <person name="Harrison R.J."/>
        </authorList>
    </citation>
    <scope>NUCLEOTIDE SEQUENCE [LARGE SCALE GENOMIC DNA]</scope>
    <source>
        <strain evidence="2 3">12008</strain>
    </source>
</reference>
<sequence length="44" mass="4670">MSHIFLYFFCKPHPAVPPGAGPAEDAVRHGAATGQSLTKMSTSR</sequence>
<organism evidence="2 3">
    <name type="scientific">Verticillium dahliae</name>
    <name type="common">Verticillium wilt</name>
    <dbReference type="NCBI Taxonomy" id="27337"/>
    <lineage>
        <taxon>Eukaryota</taxon>
        <taxon>Fungi</taxon>
        <taxon>Dikarya</taxon>
        <taxon>Ascomycota</taxon>
        <taxon>Pezizomycotina</taxon>
        <taxon>Sordariomycetes</taxon>
        <taxon>Hypocreomycetidae</taxon>
        <taxon>Glomerellales</taxon>
        <taxon>Plectosphaerellaceae</taxon>
        <taxon>Verticillium</taxon>
    </lineage>
</organism>
<dbReference type="EMBL" id="MPSH01000014">
    <property type="protein sequence ID" value="PNH31970.1"/>
    <property type="molecule type" value="Genomic_DNA"/>
</dbReference>
<evidence type="ECO:0000256" key="1">
    <source>
        <dbReference type="SAM" id="MobiDB-lite"/>
    </source>
</evidence>
<accession>A0AA44WJR2</accession>
<evidence type="ECO:0000313" key="2">
    <source>
        <dbReference type="EMBL" id="PNH31970.1"/>
    </source>
</evidence>
<gene>
    <name evidence="2" type="ORF">BJF96_g4696</name>
</gene>
<name>A0AA44WJR2_VERDA</name>
<comment type="caution">
    <text evidence="2">The sequence shown here is derived from an EMBL/GenBank/DDBJ whole genome shotgun (WGS) entry which is preliminary data.</text>
</comment>